<feature type="signal peptide" evidence="2">
    <location>
        <begin position="1"/>
        <end position="18"/>
    </location>
</feature>
<dbReference type="Gene3D" id="2.60.40.1120">
    <property type="entry name" value="Carboxypeptidase-like, regulatory domain"/>
    <property type="match status" value="1"/>
</dbReference>
<dbReference type="InterPro" id="IPR001434">
    <property type="entry name" value="OmcB-like_DUF11"/>
</dbReference>
<dbReference type="Pfam" id="PF01345">
    <property type="entry name" value="DUF11"/>
    <property type="match status" value="1"/>
</dbReference>
<dbReference type="EMBL" id="QGLE01000017">
    <property type="protein sequence ID" value="PWR18146.1"/>
    <property type="molecule type" value="Genomic_DNA"/>
</dbReference>
<dbReference type="Gene3D" id="2.60.40.10">
    <property type="entry name" value="Immunoglobulins"/>
    <property type="match status" value="2"/>
</dbReference>
<keyword evidence="5" id="KW-1185">Reference proteome</keyword>
<dbReference type="Proteomes" id="UP000245461">
    <property type="component" value="Unassembled WGS sequence"/>
</dbReference>
<name>A0A317DW99_9PROT</name>
<evidence type="ECO:0000256" key="2">
    <source>
        <dbReference type="SAM" id="SignalP"/>
    </source>
</evidence>
<dbReference type="PANTHER" id="PTHR34819:SF3">
    <property type="entry name" value="CELL SURFACE PROTEIN"/>
    <property type="match status" value="1"/>
</dbReference>
<sequence>MLVVLAAWFSISAGGARAAMPAVDTIIANQASADMLVPGRSDYLTVYSNRVELRVGAIEALTLDADGRRLVAPGAQAHFAHTLVNTGNTASTYVFSIATKGGGTASLSGFRLFLDRDGDGVVGAGDTEIELDSPVLSLEAGESAHVIVETLMQAGVDDGAEGSLVLTATTVLQGLMARNTDTAVVHAGANFSVAKAADASSVSSGDVITYRLVASNISSVDGEPLTEVEEGGARRDIIIDGAAATVVLLRDAIPANTVFATGTLSGIGAGAQLLWRAAGDPAFTYRTVEAAHIVEVAVAVPAVAAGAQLGMSFGVRVDDMFSGRVDNSGRIYFDTGSDVGRRGIDSNLVPVTVTAGRGPDLRIAKSHAGNFVAGIEQLYTISVSSLGRPTSGTVTVVDTLPGGMSFAGVEGTDWSCGVANPSGGQVVTCTTEQVIGTDAPATPIRLTVRVPESSLGGAGTAEFTNVAQVSGGGEPPELSGDNEARDATTVTAPAAISGRVWFDSNHDRRHQTEEGGLPGWRVQLLVPTGAEAPAGARAAPAPAGMTVMDETVTAGDGSYGFTVARARADYAVRFLSPDGYLYGTPVDGESGTAISGAVLDPDRATLRSIAVDPGQDVPEQSLPVNPTGLVYDSASRLAVAGAEITVEGPAGFDPATHLVGGLANLVQTTGDDGYYQFLLTSTAPAGTYTLKLTVPTGYESESTTIPPEDGSLAVPDGEMPMAIQPQPTAPSAGASTTYYMSFVASADSRPVVNNHIPLERGASADALVLLSKAASKSVVETVDLVDYRLALANRSGGPLAGVVFIDKPATGFTYQPGSARLTVGTAPATPVEPTLVPNGHGGNDLRFDLASLTVAADEVVGLTYRMQVNATALSGDGINRASASAGGIPSNPASAKVKVVGGAFSDEGFIIGKVFLDCNENGVQDEGAQAAEIGVPGVRIYLEDGSFVVTDVEGKYSLYGVRPMTHVLKLDGTTLPDGALLGGVGNRNSDRGASEALMRHQRAMTRFVDLKKGELHKANFAVTTCGDDIRQDIAGRRKLVEASGDEGAALVRRDFEAESTPDTDGDYRGRPQSGWIDRASGQPAAEAQRPADSAASVSGGVPVVASAPLEELMARTDAGLAFLNLREGQVLPIAQASVMVKGALGARFVLEVNGRRIDEGRVGKRSAAATVGAEGWEFVGVTFDPGENVVSLAQYDGFDNERGRVTIKVTAPGKLERIDATVPEKPIADGATPATIRIRLSDSRGVPFTPRTQVTIDTDIGSLLVDDLAPAEPGVQVFVNGGMGEVRIRPPTGPGEGYLTIAAGTLRQRFPIRFAPALRPMLAVGLAEGVVSLSKLDFDGMEPVRAGDAFERELTAYSADFGAGKGAVAGRAAFFLKGRIRGDYLLTAAYDSERKVRDRLFRDIQPDEYYPVYGDSSERGFDAQSSGRLFVRVDKDESYVVYGDLTTESPDEIRKITQYSRSLTGVKGHGETDVAGLPIEITGFAAHDNLRQMVEEFRANGTSGPFTLRYPDFVGDTEQVTVITRDRSQPALVIKVETKVRFVDYEIDELSGRLLFKAPIPSLDPDLNPQSIRIVYEVDTGGPSFWLYGVDARVKPVDGMELGGLYIRDEDPDQSFTMQGAFGRYRFTDVTTLTAEYGHTRSGASLVDSVVSEAGRPYGNLLDAHQGDGARIAFRHDGKDVRVDIEFQTSDIGFDNPSATVSAGRSELTAKADWQAEQDLSFGLEGRRSEDRTNGGLREGVSIGAEYRFDNDLRGEVGMRRYRETLVAAAADTAGVTPYNGTTAFGKLTATLPSDPNLLGYLEYEQDILDADHQLAAVGSEYQVTSWGKAYGRYEFISSLGSLYSLNSDQKRYVALAGFDLSYMANGSAYSEYRMADALSGRAAQAALGLRNTFAISEDWRLGTTIERVEPINSPKSTLADGYFYGGDYSALDEESTAGTLALEYVGDGDVKGAGRIEARRSETIDTFLNTVAVAWKLDEDWTLLARNGIQLDRGRADGGGDATRYREQIGFAYRPVAHDDFNLLARYEHRFEELKAAAATLGTTTGATFIDGDSRSRAHVVSAHTNWQLAPTLILSNRYALKYAQERANDVDSHTWAQLLYGRLTWDVTEDWDAGLQLFGLMGEGGTYETGLGVEVGYLMADSLWLSLGYNVTGFRDSDLAGEEPTDQGVYVRFRFKFDESLFGGEMGQ</sequence>
<gene>
    <name evidence="4" type="ORF">DKG74_20095</name>
</gene>
<evidence type="ECO:0000313" key="5">
    <source>
        <dbReference type="Proteomes" id="UP000245461"/>
    </source>
</evidence>
<comment type="caution">
    <text evidence="4">The sequence shown here is derived from an EMBL/GenBank/DDBJ whole genome shotgun (WGS) entry which is preliminary data.</text>
</comment>
<dbReference type="InterPro" id="IPR013783">
    <property type="entry name" value="Ig-like_fold"/>
</dbReference>
<feature type="region of interest" description="Disordered" evidence="1">
    <location>
        <begin position="1052"/>
        <end position="1098"/>
    </location>
</feature>
<feature type="domain" description="DUF11" evidence="3">
    <location>
        <begin position="360"/>
        <end position="479"/>
    </location>
</feature>
<dbReference type="InterPro" id="IPR051172">
    <property type="entry name" value="Chlamydia_OmcB"/>
</dbReference>
<evidence type="ECO:0000259" key="3">
    <source>
        <dbReference type="Pfam" id="PF01345"/>
    </source>
</evidence>
<protein>
    <recommendedName>
        <fullName evidence="3">DUF11 domain-containing protein</fullName>
    </recommendedName>
</protein>
<dbReference type="PANTHER" id="PTHR34819">
    <property type="entry name" value="LARGE CYSTEINE-RICH PERIPLASMIC PROTEIN OMCB"/>
    <property type="match status" value="1"/>
</dbReference>
<proteinExistence type="predicted"/>
<feature type="chain" id="PRO_5016347508" description="DUF11 domain-containing protein" evidence="2">
    <location>
        <begin position="19"/>
        <end position="2190"/>
    </location>
</feature>
<organism evidence="4 5">
    <name type="scientific">Zavarzinia aquatilis</name>
    <dbReference type="NCBI Taxonomy" id="2211142"/>
    <lineage>
        <taxon>Bacteria</taxon>
        <taxon>Pseudomonadati</taxon>
        <taxon>Pseudomonadota</taxon>
        <taxon>Alphaproteobacteria</taxon>
        <taxon>Rhodospirillales</taxon>
        <taxon>Zavarziniaceae</taxon>
        <taxon>Zavarzinia</taxon>
    </lineage>
</organism>
<keyword evidence="2" id="KW-0732">Signal</keyword>
<reference evidence="4 5" key="1">
    <citation type="submission" date="2018-05" db="EMBL/GenBank/DDBJ databases">
        <title>Zavarzinia sp. HR-AS.</title>
        <authorList>
            <person name="Lee Y."/>
            <person name="Jeon C.O."/>
        </authorList>
    </citation>
    <scope>NUCLEOTIDE SEQUENCE [LARGE SCALE GENOMIC DNA]</scope>
    <source>
        <strain evidence="4 5">HR-AS</strain>
    </source>
</reference>
<evidence type="ECO:0000256" key="1">
    <source>
        <dbReference type="SAM" id="MobiDB-lite"/>
    </source>
</evidence>
<evidence type="ECO:0000313" key="4">
    <source>
        <dbReference type="EMBL" id="PWR18146.1"/>
    </source>
</evidence>
<dbReference type="SUPFAM" id="SSF117074">
    <property type="entry name" value="Hypothetical protein PA1324"/>
    <property type="match status" value="1"/>
</dbReference>
<accession>A0A317DW99</accession>